<proteinExistence type="predicted"/>
<evidence type="ECO:0000313" key="3">
    <source>
        <dbReference type="Proteomes" id="UP001279660"/>
    </source>
</evidence>
<reference evidence="2 3" key="1">
    <citation type="submission" date="2023-11" db="EMBL/GenBank/DDBJ databases">
        <title>MicrobeMod: A computational toolkit for identifying prokaryotic methylation and restriction-modification with nanopore sequencing.</title>
        <authorList>
            <person name="Crits-Christoph A."/>
            <person name="Kang S.C."/>
            <person name="Lee H."/>
            <person name="Ostrov N."/>
        </authorList>
    </citation>
    <scope>NUCLEOTIDE SEQUENCE [LARGE SCALE GENOMIC DNA]</scope>
    <source>
        <strain evidence="2 3">ATCC 14820</strain>
    </source>
</reference>
<gene>
    <name evidence="2" type="ORF">SIL82_08795</name>
</gene>
<keyword evidence="1" id="KW-1133">Transmembrane helix</keyword>
<organism evidence="2 3">
    <name type="scientific">Sphingomonas echinoides</name>
    <dbReference type="NCBI Taxonomy" id="59803"/>
    <lineage>
        <taxon>Bacteria</taxon>
        <taxon>Pseudomonadati</taxon>
        <taxon>Pseudomonadota</taxon>
        <taxon>Alphaproteobacteria</taxon>
        <taxon>Sphingomonadales</taxon>
        <taxon>Sphingomonadaceae</taxon>
        <taxon>Sphingomonas</taxon>
    </lineage>
</organism>
<feature type="transmembrane region" description="Helical" evidence="1">
    <location>
        <begin position="21"/>
        <end position="40"/>
    </location>
</feature>
<name>A0ABU4PNH9_9SPHN</name>
<evidence type="ECO:0000256" key="1">
    <source>
        <dbReference type="SAM" id="Phobius"/>
    </source>
</evidence>
<keyword evidence="3" id="KW-1185">Reference proteome</keyword>
<evidence type="ECO:0000313" key="2">
    <source>
        <dbReference type="EMBL" id="MDX5984359.1"/>
    </source>
</evidence>
<dbReference type="Proteomes" id="UP001279660">
    <property type="component" value="Unassembled WGS sequence"/>
</dbReference>
<protein>
    <submittedName>
        <fullName evidence="2">Flp family type IVb pilin</fullName>
    </submittedName>
</protein>
<comment type="caution">
    <text evidence="2">The sequence shown here is derived from an EMBL/GenBank/DDBJ whole genome shotgun (WGS) entry which is preliminary data.</text>
</comment>
<sequence length="61" mass="6349">MIIDTLKRLWGDRKGATAVEYGLIVALIVIAMVAALTQLANSTTTMWGNVSTKVAAATAGV</sequence>
<dbReference type="EMBL" id="JAWXXV010000001">
    <property type="protein sequence ID" value="MDX5984359.1"/>
    <property type="molecule type" value="Genomic_DNA"/>
</dbReference>
<accession>A0ABU4PNH9</accession>
<dbReference type="Pfam" id="PF04964">
    <property type="entry name" value="Flp_Fap"/>
    <property type="match status" value="1"/>
</dbReference>
<dbReference type="InterPro" id="IPR007047">
    <property type="entry name" value="Flp_Fap"/>
</dbReference>
<keyword evidence="1" id="KW-0472">Membrane</keyword>
<keyword evidence="1" id="KW-0812">Transmembrane</keyword>
<dbReference type="RefSeq" id="WP_010403443.1">
    <property type="nucleotide sequence ID" value="NZ_JAWXXV010000001.1"/>
</dbReference>